<gene>
    <name evidence="5" type="ORF">P3TCK_07169</name>
</gene>
<protein>
    <recommendedName>
        <fullName evidence="4">HTH araC/xylS-type domain-containing protein</fullName>
    </recommendedName>
</protein>
<organism evidence="5 6">
    <name type="scientific">Photobacterium profundum 3TCK</name>
    <dbReference type="NCBI Taxonomy" id="314280"/>
    <lineage>
        <taxon>Bacteria</taxon>
        <taxon>Pseudomonadati</taxon>
        <taxon>Pseudomonadota</taxon>
        <taxon>Gammaproteobacteria</taxon>
        <taxon>Vibrionales</taxon>
        <taxon>Vibrionaceae</taxon>
        <taxon>Photobacterium</taxon>
    </lineage>
</organism>
<dbReference type="SMART" id="SM00342">
    <property type="entry name" value="HTH_ARAC"/>
    <property type="match status" value="1"/>
</dbReference>
<evidence type="ECO:0000313" key="6">
    <source>
        <dbReference type="Proteomes" id="UP000003789"/>
    </source>
</evidence>
<dbReference type="Gene3D" id="2.60.120.10">
    <property type="entry name" value="Jelly Rolls"/>
    <property type="match status" value="1"/>
</dbReference>
<dbReference type="Gene3D" id="1.10.10.60">
    <property type="entry name" value="Homeodomain-like"/>
    <property type="match status" value="1"/>
</dbReference>
<dbReference type="InterPro" id="IPR014710">
    <property type="entry name" value="RmlC-like_jellyroll"/>
</dbReference>
<dbReference type="Pfam" id="PF02311">
    <property type="entry name" value="AraC_binding"/>
    <property type="match status" value="1"/>
</dbReference>
<evidence type="ECO:0000259" key="4">
    <source>
        <dbReference type="PROSITE" id="PS01124"/>
    </source>
</evidence>
<dbReference type="InterPro" id="IPR037923">
    <property type="entry name" value="HTH-like"/>
</dbReference>
<dbReference type="HOGENOM" id="CLU_000445_88_2_6"/>
<comment type="caution">
    <text evidence="5">The sequence shown here is derived from an EMBL/GenBank/DDBJ whole genome shotgun (WGS) entry which is preliminary data.</text>
</comment>
<sequence>MAFRNMNIPEVGFNHTKTANREIEIIDLEQLYQRKNSLTHNPTLPHRVDFNQIIHIEEGEGTHLIDFVSYPYESGAFIFIQKNQVHAFDFGQKPKGKILLFTQEFINQALANMRLPEFTPTHLEYSYQPVFIPDSEAMSSSEKLLAEISKELVHQESNPLIVMFLFSSLSLILRRVMPENHHDRLNKDQLSKFTEFVDLLEQNFRRSRDATYYADHLHTTYKTLNQICKLATNQTAKQLIDAYTILEAKRRLVLDGLPTQQLAYEFGFEDASNFVKYFKKHTLITPSRFQKQFEVRH</sequence>
<reference evidence="5 6" key="1">
    <citation type="submission" date="2006-03" db="EMBL/GenBank/DDBJ databases">
        <authorList>
            <person name="Bartlett D.H."/>
            <person name="Valle G."/>
            <person name="Lauro F.M."/>
            <person name="Vezzi A."/>
            <person name="Simonato F."/>
            <person name="Eloe E."/>
            <person name="Vitulo N."/>
            <person name="Stratton T.K."/>
            <person name="D'angelo M."/>
            <person name="Ferriera S."/>
            <person name="Johnson J."/>
            <person name="Kravitz S."/>
            <person name="Beeson K."/>
            <person name="Sutton G."/>
            <person name="Rogers Y."/>
            <person name="Friedman R."/>
            <person name="Frazier M."/>
            <person name="Venter J.C."/>
        </authorList>
    </citation>
    <scope>NUCLEOTIDE SEQUENCE [LARGE SCALE GENOMIC DNA]</scope>
    <source>
        <strain evidence="5 6">3TCK</strain>
    </source>
</reference>
<dbReference type="InterPro" id="IPR003313">
    <property type="entry name" value="AraC-bd"/>
</dbReference>
<proteinExistence type="predicted"/>
<name>Q1YXX0_9GAMM</name>
<dbReference type="InterPro" id="IPR018060">
    <property type="entry name" value="HTH_AraC"/>
</dbReference>
<dbReference type="Proteomes" id="UP000003789">
    <property type="component" value="Unassembled WGS sequence"/>
</dbReference>
<dbReference type="PANTHER" id="PTHR43280">
    <property type="entry name" value="ARAC-FAMILY TRANSCRIPTIONAL REGULATOR"/>
    <property type="match status" value="1"/>
</dbReference>
<evidence type="ECO:0000256" key="1">
    <source>
        <dbReference type="ARBA" id="ARBA00023015"/>
    </source>
</evidence>
<keyword evidence="1" id="KW-0805">Transcription regulation</keyword>
<dbReference type="AlphaFoldDB" id="Q1YXX0"/>
<evidence type="ECO:0000256" key="3">
    <source>
        <dbReference type="ARBA" id="ARBA00023163"/>
    </source>
</evidence>
<keyword evidence="3" id="KW-0804">Transcription</keyword>
<evidence type="ECO:0000313" key="5">
    <source>
        <dbReference type="EMBL" id="EAS41127.1"/>
    </source>
</evidence>
<dbReference type="GO" id="GO:0043565">
    <property type="term" value="F:sequence-specific DNA binding"/>
    <property type="evidence" value="ECO:0007669"/>
    <property type="project" value="InterPro"/>
</dbReference>
<dbReference type="PROSITE" id="PS01124">
    <property type="entry name" value="HTH_ARAC_FAMILY_2"/>
    <property type="match status" value="1"/>
</dbReference>
<dbReference type="SUPFAM" id="SSF46689">
    <property type="entry name" value="Homeodomain-like"/>
    <property type="match status" value="1"/>
</dbReference>
<dbReference type="GO" id="GO:0003700">
    <property type="term" value="F:DNA-binding transcription factor activity"/>
    <property type="evidence" value="ECO:0007669"/>
    <property type="project" value="InterPro"/>
</dbReference>
<dbReference type="PANTHER" id="PTHR43280:SF32">
    <property type="entry name" value="TRANSCRIPTIONAL REGULATORY PROTEIN"/>
    <property type="match status" value="1"/>
</dbReference>
<dbReference type="EMBL" id="AAPH01000040">
    <property type="protein sequence ID" value="EAS41127.1"/>
    <property type="molecule type" value="Genomic_DNA"/>
</dbReference>
<evidence type="ECO:0000256" key="2">
    <source>
        <dbReference type="ARBA" id="ARBA00023125"/>
    </source>
</evidence>
<dbReference type="SUPFAM" id="SSF51215">
    <property type="entry name" value="Regulatory protein AraC"/>
    <property type="match status" value="1"/>
</dbReference>
<dbReference type="InterPro" id="IPR009057">
    <property type="entry name" value="Homeodomain-like_sf"/>
</dbReference>
<keyword evidence="2" id="KW-0238">DNA-binding</keyword>
<feature type="domain" description="HTH araC/xylS-type" evidence="4">
    <location>
        <begin position="194"/>
        <end position="292"/>
    </location>
</feature>
<dbReference type="Pfam" id="PF12833">
    <property type="entry name" value="HTH_18"/>
    <property type="match status" value="1"/>
</dbReference>
<accession>Q1YXX0</accession>